<dbReference type="Gene3D" id="2.40.70.10">
    <property type="entry name" value="Acid Proteases"/>
    <property type="match status" value="1"/>
</dbReference>
<evidence type="ECO:0000259" key="3">
    <source>
        <dbReference type="PROSITE" id="PS50158"/>
    </source>
</evidence>
<evidence type="ECO:0000256" key="1">
    <source>
        <dbReference type="PROSITE-ProRule" id="PRU00047"/>
    </source>
</evidence>
<keyword evidence="1" id="KW-0479">Metal-binding</keyword>
<evidence type="ECO:0000313" key="5">
    <source>
        <dbReference type="WBParaSite" id="SPAL_0000365500.1"/>
    </source>
</evidence>
<dbReference type="InterPro" id="IPR001878">
    <property type="entry name" value="Znf_CCHC"/>
</dbReference>
<protein>
    <submittedName>
        <fullName evidence="5">CCHC-type domain-containing protein</fullName>
    </submittedName>
</protein>
<reference evidence="5" key="1">
    <citation type="submission" date="2017-02" db="UniProtKB">
        <authorList>
            <consortium name="WormBaseParasite"/>
        </authorList>
    </citation>
    <scope>IDENTIFICATION</scope>
</reference>
<evidence type="ECO:0000313" key="4">
    <source>
        <dbReference type="Proteomes" id="UP000046392"/>
    </source>
</evidence>
<dbReference type="Gene3D" id="4.10.60.10">
    <property type="entry name" value="Zinc finger, CCHC-type"/>
    <property type="match status" value="1"/>
</dbReference>
<keyword evidence="1" id="KW-0863">Zinc-finger</keyword>
<dbReference type="GO" id="GO:0003676">
    <property type="term" value="F:nucleic acid binding"/>
    <property type="evidence" value="ECO:0007669"/>
    <property type="project" value="InterPro"/>
</dbReference>
<dbReference type="GO" id="GO:0019899">
    <property type="term" value="F:enzyme binding"/>
    <property type="evidence" value="ECO:0007669"/>
    <property type="project" value="UniProtKB-ARBA"/>
</dbReference>
<dbReference type="AlphaFoldDB" id="A0A0N5BCA7"/>
<dbReference type="PROSITE" id="PS50158">
    <property type="entry name" value="ZF_CCHC"/>
    <property type="match status" value="1"/>
</dbReference>
<dbReference type="InterPro" id="IPR021109">
    <property type="entry name" value="Peptidase_aspartic_dom_sf"/>
</dbReference>
<sequence length="404" mass="46753">MLLRSGKVIEPAENTVSDKKEEDSEDVEKKSELVKSEEEIKTIDIDLAASFKIEDFTPKVTKKKEMSSWCKLKLFNPTETSFREYAEMLEQYFLIDEIDEAKKKPILMLKLDTWAKEHVKTFTNTTPNATYAQLKAELIRKYDGTRVRNENRVKAKNHVFRMDDLYHSVLEYIDMIKKGTVLQDEDELDDMIKEKLIEKMSFKQELSQRINDRFEYYDTYEELAVDLDSYWKGNQRLRRQNEKRKDKVVVGTKEVVDKSKVKCYSCNNMGHYSRECPSKPRDNQPPPARVSQRVSNPGSVPANKVCVESSKEIIDNSNDDLVVLPVKIDGRDTLALLDTGCPINLLSYDKFIQICLENDGLIKLNEYKKTLVGAFGQKVQAEGYCEVSIEYENQNINSMVVIVL</sequence>
<organism evidence="4 5">
    <name type="scientific">Strongyloides papillosus</name>
    <name type="common">Intestinal threadworm</name>
    <dbReference type="NCBI Taxonomy" id="174720"/>
    <lineage>
        <taxon>Eukaryota</taxon>
        <taxon>Metazoa</taxon>
        <taxon>Ecdysozoa</taxon>
        <taxon>Nematoda</taxon>
        <taxon>Chromadorea</taxon>
        <taxon>Rhabditida</taxon>
        <taxon>Tylenchina</taxon>
        <taxon>Panagrolaimomorpha</taxon>
        <taxon>Strongyloidoidea</taxon>
        <taxon>Strongyloididae</taxon>
        <taxon>Strongyloides</taxon>
    </lineage>
</organism>
<accession>A0A0N5BCA7</accession>
<dbReference type="SUPFAM" id="SSF57756">
    <property type="entry name" value="Retrovirus zinc finger-like domains"/>
    <property type="match status" value="1"/>
</dbReference>
<proteinExistence type="predicted"/>
<feature type="region of interest" description="Disordered" evidence="2">
    <location>
        <begin position="1"/>
        <end position="31"/>
    </location>
</feature>
<keyword evidence="4" id="KW-1185">Reference proteome</keyword>
<dbReference type="InterPro" id="IPR036875">
    <property type="entry name" value="Znf_CCHC_sf"/>
</dbReference>
<dbReference type="WBParaSite" id="SPAL_0000365500.1">
    <property type="protein sequence ID" value="SPAL_0000365500.1"/>
    <property type="gene ID" value="SPAL_0000365500"/>
</dbReference>
<dbReference type="GO" id="GO:0008270">
    <property type="term" value="F:zinc ion binding"/>
    <property type="evidence" value="ECO:0007669"/>
    <property type="project" value="UniProtKB-KW"/>
</dbReference>
<feature type="region of interest" description="Disordered" evidence="2">
    <location>
        <begin position="274"/>
        <end position="300"/>
    </location>
</feature>
<feature type="domain" description="CCHC-type" evidence="3">
    <location>
        <begin position="262"/>
        <end position="278"/>
    </location>
</feature>
<keyword evidence="1" id="KW-0862">Zinc</keyword>
<feature type="compositionally biased region" description="Basic and acidic residues" evidence="2">
    <location>
        <begin position="16"/>
        <end position="31"/>
    </location>
</feature>
<dbReference type="Proteomes" id="UP000046392">
    <property type="component" value="Unplaced"/>
</dbReference>
<dbReference type="CDD" id="cd00303">
    <property type="entry name" value="retropepsin_like"/>
    <property type="match status" value="1"/>
</dbReference>
<dbReference type="SUPFAM" id="SSF50630">
    <property type="entry name" value="Acid proteases"/>
    <property type="match status" value="1"/>
</dbReference>
<dbReference type="SMART" id="SM00343">
    <property type="entry name" value="ZnF_C2HC"/>
    <property type="match status" value="1"/>
</dbReference>
<name>A0A0N5BCA7_STREA</name>
<evidence type="ECO:0000256" key="2">
    <source>
        <dbReference type="SAM" id="MobiDB-lite"/>
    </source>
</evidence>
<dbReference type="Pfam" id="PF00098">
    <property type="entry name" value="zf-CCHC"/>
    <property type="match status" value="1"/>
</dbReference>